<evidence type="ECO:0000313" key="3">
    <source>
        <dbReference type="EMBL" id="SMF74130.1"/>
    </source>
</evidence>
<dbReference type="OrthoDB" id="7190022at2"/>
<dbReference type="GO" id="GO:0003677">
    <property type="term" value="F:DNA binding"/>
    <property type="evidence" value="ECO:0007669"/>
    <property type="project" value="UniProtKB-UniRule"/>
</dbReference>
<evidence type="ECO:0000313" key="4">
    <source>
        <dbReference type="Proteomes" id="UP000192903"/>
    </source>
</evidence>
<protein>
    <submittedName>
        <fullName evidence="3">Looped-hinge helix DNA binding domain-containing protein, AbrB family</fullName>
    </submittedName>
</protein>
<keyword evidence="1" id="KW-0238">DNA-binding</keyword>
<evidence type="ECO:0000259" key="2">
    <source>
        <dbReference type="PROSITE" id="PS51740"/>
    </source>
</evidence>
<evidence type="ECO:0000256" key="1">
    <source>
        <dbReference type="PROSITE-ProRule" id="PRU01076"/>
    </source>
</evidence>
<dbReference type="InterPro" id="IPR037914">
    <property type="entry name" value="SpoVT-AbrB_sf"/>
</dbReference>
<accession>A0A1X7GSN5</accession>
<dbReference type="InterPro" id="IPR007159">
    <property type="entry name" value="SpoVT-AbrB_dom"/>
</dbReference>
<dbReference type="PROSITE" id="PS51740">
    <property type="entry name" value="SPOVT_ABRB"/>
    <property type="match status" value="1"/>
</dbReference>
<gene>
    <name evidence="3" type="ORF">SAMN02982989_4345</name>
</gene>
<dbReference type="EMBL" id="FXAF01000011">
    <property type="protein sequence ID" value="SMF74130.1"/>
    <property type="molecule type" value="Genomic_DNA"/>
</dbReference>
<sequence>MTVFTVTPKGDITLTKDVLKHLDIHPGDQIDVVERPDGKLELSAVKSRESAPVKGQQPGGLEKFFGSLKNKHNIHLTIDEINEEIKKAWAGER</sequence>
<keyword evidence="4" id="KW-1185">Reference proteome</keyword>
<dbReference type="Gene3D" id="2.10.260.10">
    <property type="match status" value="1"/>
</dbReference>
<name>A0A1X7GSN5_9HYPH</name>
<dbReference type="SUPFAM" id="SSF89447">
    <property type="entry name" value="AbrB/MazE/MraZ-like"/>
    <property type="match status" value="1"/>
</dbReference>
<dbReference type="AlphaFoldDB" id="A0A1X7GSN5"/>
<feature type="domain" description="SpoVT-AbrB" evidence="2">
    <location>
        <begin position="1"/>
        <end position="47"/>
    </location>
</feature>
<dbReference type="STRING" id="464029.SAMN02982989_4345"/>
<reference evidence="4" key="1">
    <citation type="submission" date="2017-04" db="EMBL/GenBank/DDBJ databases">
        <authorList>
            <person name="Varghese N."/>
            <person name="Submissions S."/>
        </authorList>
    </citation>
    <scope>NUCLEOTIDE SEQUENCE [LARGE SCALE GENOMIC DNA]</scope>
    <source>
        <strain evidence="4">B4P</strain>
    </source>
</reference>
<proteinExistence type="predicted"/>
<dbReference type="SMART" id="SM00966">
    <property type="entry name" value="SpoVT_AbrB"/>
    <property type="match status" value="1"/>
</dbReference>
<dbReference type="Proteomes" id="UP000192903">
    <property type="component" value="Unassembled WGS sequence"/>
</dbReference>
<organism evidence="3 4">
    <name type="scientific">Xaviernesmea oryzae</name>
    <dbReference type="NCBI Taxonomy" id="464029"/>
    <lineage>
        <taxon>Bacteria</taxon>
        <taxon>Pseudomonadati</taxon>
        <taxon>Pseudomonadota</taxon>
        <taxon>Alphaproteobacteria</taxon>
        <taxon>Hyphomicrobiales</taxon>
        <taxon>Rhizobiaceae</taxon>
        <taxon>Rhizobium/Agrobacterium group</taxon>
        <taxon>Xaviernesmea</taxon>
    </lineage>
</organism>